<evidence type="ECO:0000313" key="2">
    <source>
        <dbReference type="Proteomes" id="UP000192911"/>
    </source>
</evidence>
<protein>
    <submittedName>
        <fullName evidence="1">Uncharacterized protein</fullName>
    </submittedName>
</protein>
<name>A0A1X7DWJ7_TRICW</name>
<dbReference type="OrthoDB" id="8717392at2"/>
<dbReference type="EMBL" id="FXAH01000004">
    <property type="protein sequence ID" value="SMF22619.1"/>
    <property type="molecule type" value="Genomic_DNA"/>
</dbReference>
<dbReference type="STRING" id="28094.SAMN06295900_104102"/>
<dbReference type="GeneID" id="95551339"/>
<keyword evidence="2" id="KW-1185">Reference proteome</keyword>
<dbReference type="RefSeq" id="WP_085226699.1">
    <property type="nucleotide sequence ID" value="NZ_BSQD01000005.1"/>
</dbReference>
<dbReference type="AlphaFoldDB" id="A0A1X7DWJ7"/>
<evidence type="ECO:0000313" key="1">
    <source>
        <dbReference type="EMBL" id="SMF22619.1"/>
    </source>
</evidence>
<sequence>MISEQAKNSFTRLFEEAARSRLVVDASHRCELVPLEPAASATLPGADLVVLTIVSIDFRLLLLLRFDEDEATRRYYLGDRGERSLSEAFMEVGNLCCGAINQQLVETFPDLGMSTPYVLAADCLGYLDELSPAWLRGWRITVDETIQLAATLCVCASVPLDFAASCAPAMESAGELELF</sequence>
<accession>A0A1X7DWJ7</accession>
<organism evidence="1 2">
    <name type="scientific">Trinickia caryophylli</name>
    <name type="common">Paraburkholderia caryophylli</name>
    <dbReference type="NCBI Taxonomy" id="28094"/>
    <lineage>
        <taxon>Bacteria</taxon>
        <taxon>Pseudomonadati</taxon>
        <taxon>Pseudomonadota</taxon>
        <taxon>Betaproteobacteria</taxon>
        <taxon>Burkholderiales</taxon>
        <taxon>Burkholderiaceae</taxon>
        <taxon>Trinickia</taxon>
    </lineage>
</organism>
<gene>
    <name evidence="1" type="ORF">SAMN06295900_104102</name>
</gene>
<proteinExistence type="predicted"/>
<reference evidence="2" key="1">
    <citation type="submission" date="2017-04" db="EMBL/GenBank/DDBJ databases">
        <authorList>
            <person name="Varghese N."/>
            <person name="Submissions S."/>
        </authorList>
    </citation>
    <scope>NUCLEOTIDE SEQUENCE [LARGE SCALE GENOMIC DNA]</scope>
    <source>
        <strain evidence="2">Ballard 720</strain>
    </source>
</reference>
<dbReference type="Proteomes" id="UP000192911">
    <property type="component" value="Unassembled WGS sequence"/>
</dbReference>